<evidence type="ECO:0000256" key="15">
    <source>
        <dbReference type="SAM" id="SignalP"/>
    </source>
</evidence>
<dbReference type="FunFam" id="2.40.440.10:FF:000005">
    <property type="entry name" value="L,D-transpeptidase 2"/>
    <property type="match status" value="1"/>
</dbReference>
<feature type="active site" description="Nucleophile" evidence="13">
    <location>
        <position position="333"/>
    </location>
</feature>
<dbReference type="AlphaFoldDB" id="A0A1L7CHF4"/>
<dbReference type="STRING" id="1431546.CAQU_09665"/>
<dbReference type="PROSITE" id="PS52029">
    <property type="entry name" value="LD_TPASE"/>
    <property type="match status" value="1"/>
</dbReference>
<feature type="region of interest" description="Disordered" evidence="14">
    <location>
        <begin position="28"/>
        <end position="55"/>
    </location>
</feature>
<feature type="chain" id="PRO_5012860390" description="L,D-TPase catalytic domain-containing protein" evidence="15">
    <location>
        <begin position="22"/>
        <end position="390"/>
    </location>
</feature>
<sequence>MVKGCALIAALALGATLTSCTIEKNGDDQSVNSAAETSAMPMPPVASVTDGETDVNPDTPVTVKAVDGTLTDVQMTNENGKVIESSIAPDGKSWKTDEVLGYSRTYTIVAKTSTGEELNTTFQTVAPSALAEAYLSPIPDSTVGVGQVVSITFSTSIPDREAAEKAITIKTEPHVDGAFFWLNDRVLRWRPKDFWTPGTKVDVDVKMHGTKLGDGVWGDDDNKTNFTIGDSVIAYADDNTKTLTITKDGQEIQTMPISMGRDKYATPNGTYVIGDRYPDLVMDSSTYGLATTAPDGYRTNVKYATQMSWSGIYVHAAPWSVWAQGSQNTSHGCLNVSTANAEWFFNNTKRGDVVVVKNTVGGTLNGYDGLGDWNIPWETWSKGNANREDQ</sequence>
<dbReference type="GO" id="GO:0016746">
    <property type="term" value="F:acyltransferase activity"/>
    <property type="evidence" value="ECO:0007669"/>
    <property type="project" value="UniProtKB-KW"/>
</dbReference>
<dbReference type="GO" id="GO:0005576">
    <property type="term" value="C:extracellular region"/>
    <property type="evidence" value="ECO:0007669"/>
    <property type="project" value="TreeGrafter"/>
</dbReference>
<proteinExistence type="predicted"/>
<evidence type="ECO:0000256" key="13">
    <source>
        <dbReference type="PROSITE-ProRule" id="PRU01373"/>
    </source>
</evidence>
<evidence type="ECO:0000256" key="3">
    <source>
        <dbReference type="ARBA" id="ARBA00022679"/>
    </source>
</evidence>
<keyword evidence="4 15" id="KW-0732">Signal</keyword>
<evidence type="ECO:0000256" key="14">
    <source>
        <dbReference type="SAM" id="MobiDB-lite"/>
    </source>
</evidence>
<evidence type="ECO:0000256" key="1">
    <source>
        <dbReference type="ARBA" id="ARBA00004752"/>
    </source>
</evidence>
<evidence type="ECO:0000256" key="6">
    <source>
        <dbReference type="ARBA" id="ARBA00022984"/>
    </source>
</evidence>
<dbReference type="KEGG" id="caqu:CAQU_09665"/>
<dbReference type="SUPFAM" id="SSF141523">
    <property type="entry name" value="L,D-transpeptidase catalytic domain-like"/>
    <property type="match status" value="1"/>
</dbReference>
<gene>
    <name evidence="17" type="ORF">CAQU_09665</name>
</gene>
<keyword evidence="11 13" id="KW-0961">Cell wall biogenesis/degradation</keyword>
<name>A0A1L7CHF4_9CORY</name>
<evidence type="ECO:0000313" key="18">
    <source>
        <dbReference type="Proteomes" id="UP000185478"/>
    </source>
</evidence>
<evidence type="ECO:0000313" key="17">
    <source>
        <dbReference type="EMBL" id="APT85292.1"/>
    </source>
</evidence>
<comment type="pathway">
    <text evidence="12">Glycan biosynthesis.</text>
</comment>
<dbReference type="Pfam" id="PF03734">
    <property type="entry name" value="YkuD"/>
    <property type="match status" value="1"/>
</dbReference>
<dbReference type="Gene3D" id="2.40.440.10">
    <property type="entry name" value="L,D-transpeptidase catalytic domain-like"/>
    <property type="match status" value="1"/>
</dbReference>
<dbReference type="PROSITE" id="PS51257">
    <property type="entry name" value="PROKAR_LIPOPROTEIN"/>
    <property type="match status" value="1"/>
</dbReference>
<feature type="domain" description="L,D-TPase catalytic" evidence="16">
    <location>
        <begin position="232"/>
        <end position="357"/>
    </location>
</feature>
<evidence type="ECO:0000259" key="16">
    <source>
        <dbReference type="PROSITE" id="PS52029"/>
    </source>
</evidence>
<dbReference type="GO" id="GO:0071555">
    <property type="term" value="P:cell wall organization"/>
    <property type="evidence" value="ECO:0007669"/>
    <property type="project" value="UniProtKB-UniRule"/>
</dbReference>
<dbReference type="GO" id="GO:0071972">
    <property type="term" value="F:peptidoglycan L,D-transpeptidase activity"/>
    <property type="evidence" value="ECO:0007669"/>
    <property type="project" value="TreeGrafter"/>
</dbReference>
<dbReference type="Proteomes" id="UP000185478">
    <property type="component" value="Chromosome"/>
</dbReference>
<keyword evidence="3" id="KW-0808">Transferase</keyword>
<protein>
    <recommendedName>
        <fullName evidence="16">L,D-TPase catalytic domain-containing protein</fullName>
    </recommendedName>
</protein>
<dbReference type="CDD" id="cd16913">
    <property type="entry name" value="YkuD_like"/>
    <property type="match status" value="1"/>
</dbReference>
<organism evidence="17 18">
    <name type="scientific">Corynebacterium aquilae DSM 44791</name>
    <dbReference type="NCBI Taxonomy" id="1431546"/>
    <lineage>
        <taxon>Bacteria</taxon>
        <taxon>Bacillati</taxon>
        <taxon>Actinomycetota</taxon>
        <taxon>Actinomycetes</taxon>
        <taxon>Mycobacteriales</taxon>
        <taxon>Corynebacteriaceae</taxon>
        <taxon>Corynebacterium</taxon>
    </lineage>
</organism>
<reference evidence="17 18" key="1">
    <citation type="submission" date="2014-08" db="EMBL/GenBank/DDBJ databases">
        <title>Complete genome sequence of Corynebacterium aquilae S-613T(T) (=DSM 44791(T)), isolated from the choana of a healthy golden eagle.</title>
        <authorList>
            <person name="Ruckert C."/>
            <person name="Albersmeier A."/>
            <person name="Winkler A."/>
            <person name="Kalinowski J."/>
        </authorList>
    </citation>
    <scope>NUCLEOTIDE SEQUENCE [LARGE SCALE GENOMIC DNA]</scope>
    <source>
        <strain evidence="17 18">S-613</strain>
    </source>
</reference>
<keyword evidence="6 13" id="KW-0573">Peptidoglycan synthesis</keyword>
<dbReference type="PANTHER" id="PTHR30582:SF2">
    <property type="entry name" value="L,D-TRANSPEPTIDASE YCIB-RELATED"/>
    <property type="match status" value="1"/>
</dbReference>
<comment type="pathway">
    <text evidence="1 13">Cell wall biogenesis; peptidoglycan biosynthesis.</text>
</comment>
<keyword evidence="7" id="KW-0472">Membrane</keyword>
<keyword evidence="2" id="KW-1003">Cell membrane</keyword>
<evidence type="ECO:0000256" key="12">
    <source>
        <dbReference type="ARBA" id="ARBA00060592"/>
    </source>
</evidence>
<dbReference type="EMBL" id="CP009245">
    <property type="protein sequence ID" value="APT85292.1"/>
    <property type="molecule type" value="Genomic_DNA"/>
</dbReference>
<evidence type="ECO:0000256" key="5">
    <source>
        <dbReference type="ARBA" id="ARBA00022960"/>
    </source>
</evidence>
<keyword evidence="8" id="KW-0564">Palmitate</keyword>
<evidence type="ECO:0000256" key="8">
    <source>
        <dbReference type="ARBA" id="ARBA00023139"/>
    </source>
</evidence>
<evidence type="ECO:0000256" key="11">
    <source>
        <dbReference type="ARBA" id="ARBA00023316"/>
    </source>
</evidence>
<dbReference type="Pfam" id="PF17964">
    <property type="entry name" value="Big_10"/>
    <property type="match status" value="1"/>
</dbReference>
<keyword evidence="5 13" id="KW-0133">Cell shape</keyword>
<dbReference type="InterPro" id="IPR041280">
    <property type="entry name" value="Big_10"/>
</dbReference>
<keyword evidence="10" id="KW-0012">Acyltransferase</keyword>
<dbReference type="GO" id="GO:0008360">
    <property type="term" value="P:regulation of cell shape"/>
    <property type="evidence" value="ECO:0007669"/>
    <property type="project" value="UniProtKB-UniRule"/>
</dbReference>
<dbReference type="GO" id="GO:0018104">
    <property type="term" value="P:peptidoglycan-protein cross-linking"/>
    <property type="evidence" value="ECO:0007669"/>
    <property type="project" value="TreeGrafter"/>
</dbReference>
<evidence type="ECO:0000256" key="2">
    <source>
        <dbReference type="ARBA" id="ARBA00022475"/>
    </source>
</evidence>
<dbReference type="Gene3D" id="2.60.40.3710">
    <property type="match status" value="1"/>
</dbReference>
<feature type="active site" description="Proton donor/acceptor" evidence="13">
    <location>
        <position position="315"/>
    </location>
</feature>
<evidence type="ECO:0000256" key="9">
    <source>
        <dbReference type="ARBA" id="ARBA00023288"/>
    </source>
</evidence>
<keyword evidence="18" id="KW-1185">Reference proteome</keyword>
<evidence type="ECO:0000256" key="10">
    <source>
        <dbReference type="ARBA" id="ARBA00023315"/>
    </source>
</evidence>
<evidence type="ECO:0000256" key="7">
    <source>
        <dbReference type="ARBA" id="ARBA00023136"/>
    </source>
</evidence>
<dbReference type="InterPro" id="IPR005490">
    <property type="entry name" value="LD_TPept_cat_dom"/>
</dbReference>
<accession>A0A1L7CHF4</accession>
<keyword evidence="9" id="KW-0449">Lipoprotein</keyword>
<evidence type="ECO:0000256" key="4">
    <source>
        <dbReference type="ARBA" id="ARBA00022729"/>
    </source>
</evidence>
<dbReference type="InterPro" id="IPR038063">
    <property type="entry name" value="Transpep_catalytic_dom"/>
</dbReference>
<dbReference type="UniPathway" id="UPA00219"/>
<dbReference type="PANTHER" id="PTHR30582">
    <property type="entry name" value="L,D-TRANSPEPTIDASE"/>
    <property type="match status" value="1"/>
</dbReference>
<dbReference type="InterPro" id="IPR050979">
    <property type="entry name" value="LD-transpeptidase"/>
</dbReference>
<dbReference type="Gene3D" id="2.60.40.3780">
    <property type="match status" value="1"/>
</dbReference>
<feature type="signal peptide" evidence="15">
    <location>
        <begin position="1"/>
        <end position="21"/>
    </location>
</feature>
<dbReference type="CDD" id="cd13432">
    <property type="entry name" value="LDT_IgD_like_2"/>
    <property type="match status" value="1"/>
</dbReference>